<evidence type="ECO:0000313" key="2">
    <source>
        <dbReference type="EMBL" id="PKI78958.1"/>
    </source>
</evidence>
<keyword evidence="3" id="KW-1185">Reference proteome</keyword>
<reference evidence="2 3" key="1">
    <citation type="submission" date="2017-11" db="EMBL/GenBank/DDBJ databases">
        <title>De-novo sequencing of pomegranate (Punica granatum L.) genome.</title>
        <authorList>
            <person name="Akparov Z."/>
            <person name="Amiraslanov A."/>
            <person name="Hajiyeva S."/>
            <person name="Abbasov M."/>
            <person name="Kaur K."/>
            <person name="Hamwieh A."/>
            <person name="Solovyev V."/>
            <person name="Salamov A."/>
            <person name="Braich B."/>
            <person name="Kosarev P."/>
            <person name="Mahmoud A."/>
            <person name="Hajiyev E."/>
            <person name="Babayeva S."/>
            <person name="Izzatullayeva V."/>
            <person name="Mammadov A."/>
            <person name="Mammadov A."/>
            <person name="Sharifova S."/>
            <person name="Ojaghi J."/>
            <person name="Eynullazada K."/>
            <person name="Bayramov B."/>
            <person name="Abdulazimova A."/>
            <person name="Shahmuradov I."/>
        </authorList>
    </citation>
    <scope>NUCLEOTIDE SEQUENCE [LARGE SCALE GENOMIC DNA]</scope>
    <source>
        <strain evidence="3">cv. AG2017</strain>
        <tissue evidence="2">Leaf</tissue>
    </source>
</reference>
<dbReference type="Pfam" id="PF24626">
    <property type="entry name" value="SH3_Tf2-1"/>
    <property type="match status" value="1"/>
</dbReference>
<dbReference type="InterPro" id="IPR043502">
    <property type="entry name" value="DNA/RNA_pol_sf"/>
</dbReference>
<organism evidence="2 3">
    <name type="scientific">Punica granatum</name>
    <name type="common">Pomegranate</name>
    <dbReference type="NCBI Taxonomy" id="22663"/>
    <lineage>
        <taxon>Eukaryota</taxon>
        <taxon>Viridiplantae</taxon>
        <taxon>Streptophyta</taxon>
        <taxon>Embryophyta</taxon>
        <taxon>Tracheophyta</taxon>
        <taxon>Spermatophyta</taxon>
        <taxon>Magnoliopsida</taxon>
        <taxon>eudicotyledons</taxon>
        <taxon>Gunneridae</taxon>
        <taxon>Pentapetalae</taxon>
        <taxon>rosids</taxon>
        <taxon>malvids</taxon>
        <taxon>Myrtales</taxon>
        <taxon>Lythraceae</taxon>
        <taxon>Punica</taxon>
    </lineage>
</organism>
<comment type="caution">
    <text evidence="2">The sequence shown here is derived from an EMBL/GenBank/DDBJ whole genome shotgun (WGS) entry which is preliminary data.</text>
</comment>
<dbReference type="InterPro" id="IPR056924">
    <property type="entry name" value="SH3_Tf2-1"/>
</dbReference>
<proteinExistence type="predicted"/>
<evidence type="ECO:0000313" key="3">
    <source>
        <dbReference type="Proteomes" id="UP000233551"/>
    </source>
</evidence>
<evidence type="ECO:0000259" key="1">
    <source>
        <dbReference type="Pfam" id="PF24626"/>
    </source>
</evidence>
<dbReference type="STRING" id="22663.A0A2I0LE61"/>
<dbReference type="Proteomes" id="UP000233551">
    <property type="component" value="Unassembled WGS sequence"/>
</dbReference>
<dbReference type="PANTHER" id="PTHR24559:SF436">
    <property type="entry name" value="RNA-DIRECTED DNA POLYMERASE HOMOLOG"/>
    <property type="match status" value="1"/>
</dbReference>
<feature type="domain" description="Tf2-1-like SH3-like" evidence="1">
    <location>
        <begin position="305"/>
        <end position="366"/>
    </location>
</feature>
<dbReference type="Gene3D" id="3.30.70.270">
    <property type="match status" value="1"/>
</dbReference>
<protein>
    <recommendedName>
        <fullName evidence="1">Tf2-1-like SH3-like domain-containing protein</fullName>
    </recommendedName>
</protein>
<dbReference type="InterPro" id="IPR043128">
    <property type="entry name" value="Rev_trsase/Diguanyl_cyclase"/>
</dbReference>
<gene>
    <name evidence="2" type="ORF">CRG98_000599</name>
</gene>
<dbReference type="InterPro" id="IPR053134">
    <property type="entry name" value="RNA-dir_DNA_polymerase"/>
</dbReference>
<dbReference type="EMBL" id="PGOL01000023">
    <property type="protein sequence ID" value="PKI78958.1"/>
    <property type="molecule type" value="Genomic_DNA"/>
</dbReference>
<name>A0A2I0LE61_PUNGR</name>
<dbReference type="SUPFAM" id="SSF56672">
    <property type="entry name" value="DNA/RNA polymerases"/>
    <property type="match status" value="2"/>
</dbReference>
<dbReference type="AlphaFoldDB" id="A0A2I0LE61"/>
<dbReference type="Gene3D" id="3.10.10.10">
    <property type="entry name" value="HIV Type 1 Reverse Transcriptase, subunit A, domain 1"/>
    <property type="match status" value="1"/>
</dbReference>
<accession>A0A2I0LE61</accession>
<dbReference type="PANTHER" id="PTHR24559">
    <property type="entry name" value="TRANSPOSON TY3-I GAG-POL POLYPROTEIN"/>
    <property type="match status" value="1"/>
</dbReference>
<sequence>MQGALNTAVDELTKRDEMLEALVSAMRAEIDELRAELVQVLHPFLDRFVVVYLDDIVVYSRSLEDHVEHLRQCQCVVPVKRSMGNGQKTFSAMQLKRGIQKGEVTYLAALKVDKDAGSGDDEPTEVAQVLDSFKDVMLTELPKKLPPKREVDHRIELVLDAKPPAMAPYRMAPSELAELRRQLKELLDAGYVRPSEAPFGAPYKPGRTNVVVDALSRRVELAAIRRLEIPWLGRIKERLQRDAKARILLELAREGKSRQFCPAAYKLAKSWQEEADLARSCLNRATKRMKKWADKKRRHVKYSVGDLVLVKLHNILRHKDMHKGLTRRYEGPFQVLQRVGNVAYKVELPKKLKLHPVFHVSMLKPFQEDKEDPSRAESSRAPIGAKAAYDQDVYHVLLDPGNLSALDLRVVKWKVATPSHVRPSCVPGKVDTPKPRCIGAHTWAPTRLKFGCAQLGDSIGVT</sequence>